<dbReference type="EMBL" id="VEWJ01000009">
    <property type="protein sequence ID" value="TPF74706.1"/>
    <property type="molecule type" value="Genomic_DNA"/>
</dbReference>
<evidence type="ECO:0000313" key="6">
    <source>
        <dbReference type="Proteomes" id="UP000315388"/>
    </source>
</evidence>
<dbReference type="InterPro" id="IPR057326">
    <property type="entry name" value="KR_dom"/>
</dbReference>
<keyword evidence="2" id="KW-0560">Oxidoreductase</keyword>
<dbReference type="GO" id="GO:0016491">
    <property type="term" value="F:oxidoreductase activity"/>
    <property type="evidence" value="ECO:0007669"/>
    <property type="project" value="UniProtKB-KW"/>
</dbReference>
<organism evidence="5 6">
    <name type="scientific">Brucella gallinifaecis</name>
    <dbReference type="NCBI Taxonomy" id="215590"/>
    <lineage>
        <taxon>Bacteria</taxon>
        <taxon>Pseudomonadati</taxon>
        <taxon>Pseudomonadota</taxon>
        <taxon>Alphaproteobacteria</taxon>
        <taxon>Hyphomicrobiales</taxon>
        <taxon>Brucellaceae</taxon>
        <taxon>Brucella/Ochrobactrum group</taxon>
        <taxon>Brucella</taxon>
    </lineage>
</organism>
<name>A0A502BN35_9HYPH</name>
<dbReference type="PRINTS" id="PR00080">
    <property type="entry name" value="SDRFAMILY"/>
</dbReference>
<evidence type="ECO:0000259" key="4">
    <source>
        <dbReference type="SMART" id="SM00822"/>
    </source>
</evidence>
<dbReference type="InterPro" id="IPR002347">
    <property type="entry name" value="SDR_fam"/>
</dbReference>
<comment type="caution">
    <text evidence="5">The sequence shown here is derived from an EMBL/GenBank/DDBJ whole genome shotgun (WGS) entry which is preliminary data.</text>
</comment>
<protein>
    <submittedName>
        <fullName evidence="5">SDR family oxidoreductase</fullName>
    </submittedName>
</protein>
<dbReference type="Gene3D" id="3.40.50.720">
    <property type="entry name" value="NAD(P)-binding Rossmann-like Domain"/>
    <property type="match status" value="1"/>
</dbReference>
<reference evidence="5 6" key="1">
    <citation type="journal article" date="2003" name="Int. J. Syst. Evol. Microbiol.">
        <title>Towards a standardized format for the description of a novel species (of an established genus): Ochrobactrum gallinifaecis sp. nov.</title>
        <authorList>
            <person name="Kampfer P."/>
            <person name="Buczolits S."/>
            <person name="Albrecht A."/>
            <person name="Busse H.J."/>
            <person name="Stackebrandt E."/>
        </authorList>
    </citation>
    <scope>NUCLEOTIDE SEQUENCE [LARGE SCALE GENOMIC DNA]</scope>
    <source>
        <strain evidence="5 6">ISO 196</strain>
    </source>
</reference>
<dbReference type="InterPro" id="IPR036291">
    <property type="entry name" value="NAD(P)-bd_dom_sf"/>
</dbReference>
<dbReference type="PRINTS" id="PR00081">
    <property type="entry name" value="GDHRDH"/>
</dbReference>
<dbReference type="Proteomes" id="UP000315388">
    <property type="component" value="Unassembled WGS sequence"/>
</dbReference>
<comment type="similarity">
    <text evidence="1 3">Belongs to the short-chain dehydrogenases/reductases (SDR) family.</text>
</comment>
<dbReference type="Pfam" id="PF00106">
    <property type="entry name" value="adh_short"/>
    <property type="match status" value="1"/>
</dbReference>
<gene>
    <name evidence="5" type="ORF">FHY56_13340</name>
</gene>
<evidence type="ECO:0000256" key="3">
    <source>
        <dbReference type="RuleBase" id="RU000363"/>
    </source>
</evidence>
<proteinExistence type="inferred from homology"/>
<dbReference type="RefSeq" id="WP_140905692.1">
    <property type="nucleotide sequence ID" value="NZ_JBHTMD010000022.1"/>
</dbReference>
<dbReference type="PANTHER" id="PTHR42901">
    <property type="entry name" value="ALCOHOL DEHYDROGENASE"/>
    <property type="match status" value="1"/>
</dbReference>
<dbReference type="SMART" id="SM00822">
    <property type="entry name" value="PKS_KR"/>
    <property type="match status" value="1"/>
</dbReference>
<evidence type="ECO:0000256" key="2">
    <source>
        <dbReference type="ARBA" id="ARBA00023002"/>
    </source>
</evidence>
<evidence type="ECO:0000256" key="1">
    <source>
        <dbReference type="ARBA" id="ARBA00006484"/>
    </source>
</evidence>
<dbReference type="AlphaFoldDB" id="A0A502BN35"/>
<dbReference type="OrthoDB" id="658698at2"/>
<keyword evidence="6" id="KW-1185">Reference proteome</keyword>
<dbReference type="PANTHER" id="PTHR42901:SF1">
    <property type="entry name" value="ALCOHOL DEHYDROGENASE"/>
    <property type="match status" value="1"/>
</dbReference>
<accession>A0A502BN35</accession>
<sequence>MARPRAVISGATSGIGRAIALRLAEDGYDVLALGTNPVRLKELETVDGVDTRALDITDAASVSAVLGETVADVFVHAAGVLGAADKLYEMTPETAAEILNVNVIGTINLLRALVPAMVEKQGGYVILLGSVAGKIPGNGPTLYSASKAAVSALSAGLRNDLHGSGVRVTEILPGRVRTGMHQQLAKGDFYDGYECLQPEDIATTVAHLISLPVNVDVSQMEILPTDQVLGGSLFWSRKTSED</sequence>
<evidence type="ECO:0000313" key="5">
    <source>
        <dbReference type="EMBL" id="TPF74706.1"/>
    </source>
</evidence>
<dbReference type="SUPFAM" id="SSF51735">
    <property type="entry name" value="NAD(P)-binding Rossmann-fold domains"/>
    <property type="match status" value="1"/>
</dbReference>
<feature type="domain" description="Ketoreductase" evidence="4">
    <location>
        <begin position="6"/>
        <end position="171"/>
    </location>
</feature>